<keyword evidence="12 18" id="KW-1133">Transmembrane helix</keyword>
<dbReference type="AlphaFoldDB" id="A0A3G3ME36"/>
<keyword evidence="16 18" id="KW-0472">Membrane</keyword>
<feature type="transmembrane region" description="Helical" evidence="18">
    <location>
        <begin position="309"/>
        <end position="332"/>
    </location>
</feature>
<accession>A0A3G3ME36</accession>
<name>A0A3G3ME36_9CUCU</name>
<evidence type="ECO:0000256" key="18">
    <source>
        <dbReference type="RuleBase" id="RU003403"/>
    </source>
</evidence>
<evidence type="ECO:0000256" key="11">
    <source>
        <dbReference type="ARBA" id="ARBA00022982"/>
    </source>
</evidence>
<dbReference type="InterPro" id="IPR003917">
    <property type="entry name" value="NADH_UbQ_OxRdtase_chain2"/>
</dbReference>
<evidence type="ECO:0000256" key="16">
    <source>
        <dbReference type="ARBA" id="ARBA00023136"/>
    </source>
</evidence>
<dbReference type="PRINTS" id="PR01436">
    <property type="entry name" value="NADHDHGNASE2"/>
</dbReference>
<evidence type="ECO:0000256" key="17">
    <source>
        <dbReference type="ARBA" id="ARBA00049551"/>
    </source>
</evidence>
<reference evidence="20" key="2">
    <citation type="submission" date="2018-09" db="EMBL/GenBank/DDBJ databases">
        <authorList>
            <person name="James G."/>
        </authorList>
    </citation>
    <scope>NUCLEOTIDE SEQUENCE</scope>
</reference>
<evidence type="ECO:0000256" key="3">
    <source>
        <dbReference type="ARBA" id="ARBA00007012"/>
    </source>
</evidence>
<feature type="domain" description="NADH:quinone oxidoreductase/Mrp antiporter transmembrane" evidence="19">
    <location>
        <begin position="22"/>
        <end position="283"/>
    </location>
</feature>
<dbReference type="EMBL" id="MH940166">
    <property type="protein sequence ID" value="AYR05099.1"/>
    <property type="molecule type" value="Genomic_DNA"/>
</dbReference>
<evidence type="ECO:0000256" key="6">
    <source>
        <dbReference type="ARBA" id="ARBA00022448"/>
    </source>
</evidence>
<gene>
    <name evidence="20" type="primary">nad2</name>
</gene>
<dbReference type="PANTHER" id="PTHR46552:SF1">
    <property type="entry name" value="NADH-UBIQUINONE OXIDOREDUCTASE CHAIN 2"/>
    <property type="match status" value="1"/>
</dbReference>
<dbReference type="InterPro" id="IPR001750">
    <property type="entry name" value="ND/Mrp_TM"/>
</dbReference>
<comment type="similarity">
    <text evidence="3 18">Belongs to the complex I subunit 2 family.</text>
</comment>
<feature type="transmembrane region" description="Helical" evidence="18">
    <location>
        <begin position="196"/>
        <end position="215"/>
    </location>
</feature>
<organism evidence="20">
    <name type="scientific">Scymninae sp. 2 ACP-2013</name>
    <dbReference type="NCBI Taxonomy" id="1434583"/>
    <lineage>
        <taxon>Eukaryota</taxon>
        <taxon>Metazoa</taxon>
        <taxon>Ecdysozoa</taxon>
        <taxon>Arthropoda</taxon>
        <taxon>Hexapoda</taxon>
        <taxon>Insecta</taxon>
        <taxon>Pterygota</taxon>
        <taxon>Neoptera</taxon>
        <taxon>Endopterygota</taxon>
        <taxon>Coleoptera</taxon>
        <taxon>Polyphaga</taxon>
        <taxon>Cucujiformia</taxon>
        <taxon>Coccinelloidea</taxon>
        <taxon>Coccinellidae</taxon>
        <taxon>Scymninae</taxon>
    </lineage>
</organism>
<geneLocation type="mitochondrion" evidence="20"/>
<evidence type="ECO:0000256" key="1">
    <source>
        <dbReference type="ARBA" id="ARBA00003257"/>
    </source>
</evidence>
<dbReference type="EC" id="7.1.1.2" evidence="4 18"/>
<evidence type="ECO:0000256" key="7">
    <source>
        <dbReference type="ARBA" id="ARBA00022660"/>
    </source>
</evidence>
<keyword evidence="10 18" id="KW-1278">Translocase</keyword>
<feature type="transmembrane region" description="Helical" evidence="18">
    <location>
        <begin position="268"/>
        <end position="288"/>
    </location>
</feature>
<dbReference type="GO" id="GO:0005743">
    <property type="term" value="C:mitochondrial inner membrane"/>
    <property type="evidence" value="ECO:0007669"/>
    <property type="project" value="UniProtKB-SubCell"/>
</dbReference>
<keyword evidence="11 18" id="KW-0249">Electron transport</keyword>
<keyword evidence="7 18" id="KW-0679">Respiratory chain</keyword>
<dbReference type="InterPro" id="IPR050175">
    <property type="entry name" value="Complex_I_Subunit_2"/>
</dbReference>
<evidence type="ECO:0000256" key="5">
    <source>
        <dbReference type="ARBA" id="ARBA00021008"/>
    </source>
</evidence>
<evidence type="ECO:0000256" key="15">
    <source>
        <dbReference type="ARBA" id="ARBA00023128"/>
    </source>
</evidence>
<evidence type="ECO:0000259" key="19">
    <source>
        <dbReference type="Pfam" id="PF00361"/>
    </source>
</evidence>
<feature type="transmembrane region" description="Helical" evidence="18">
    <location>
        <begin position="7"/>
        <end position="26"/>
    </location>
</feature>
<comment type="function">
    <text evidence="1">Core subunit of the mitochondrial membrane respiratory chain NADH dehydrogenase (Complex I) that is believed to belong to the minimal assembly required for catalysis. Complex I functions in the transfer of electrons from NADH to the respiratory chain. The immediate electron acceptor for the enzyme is believed to be ubiquinone.</text>
</comment>
<evidence type="ECO:0000256" key="8">
    <source>
        <dbReference type="ARBA" id="ARBA00022692"/>
    </source>
</evidence>
<keyword evidence="14 18" id="KW-0830">Ubiquinone</keyword>
<reference evidence="20" key="1">
    <citation type="journal article" date="2015" name="Mol. Biol. Evol.">
        <title>Soup to Tree: The Phylogeny of Beetles Inferred by Mitochondrial Metagenomics of a Bornean Rainforest Sample.</title>
        <authorList>
            <person name="Crampton-Platt A."/>
            <person name="Timmermans M.J."/>
            <person name="Gimmel M.L."/>
            <person name="Kutty S.N."/>
            <person name="Cockerill T.D."/>
            <person name="Vun Khen C."/>
            <person name="Vogler A.P."/>
        </authorList>
    </citation>
    <scope>NUCLEOTIDE SEQUENCE</scope>
</reference>
<dbReference type="PANTHER" id="PTHR46552">
    <property type="entry name" value="NADH-UBIQUINONE OXIDOREDUCTASE CHAIN 2"/>
    <property type="match status" value="1"/>
</dbReference>
<keyword evidence="8 18" id="KW-0812">Transmembrane</keyword>
<dbReference type="GO" id="GO:0006120">
    <property type="term" value="P:mitochondrial electron transport, NADH to ubiquinone"/>
    <property type="evidence" value="ECO:0007669"/>
    <property type="project" value="InterPro"/>
</dbReference>
<feature type="transmembrane region" description="Helical" evidence="18">
    <location>
        <begin position="90"/>
        <end position="112"/>
    </location>
</feature>
<keyword evidence="9 18" id="KW-0999">Mitochondrion inner membrane</keyword>
<dbReference type="Pfam" id="PF00361">
    <property type="entry name" value="Proton_antipo_M"/>
    <property type="match status" value="1"/>
</dbReference>
<keyword evidence="6" id="KW-0813">Transport</keyword>
<feature type="transmembrane region" description="Helical" evidence="18">
    <location>
        <begin position="172"/>
        <end position="190"/>
    </location>
</feature>
<evidence type="ECO:0000256" key="13">
    <source>
        <dbReference type="ARBA" id="ARBA00023027"/>
    </source>
</evidence>
<comment type="catalytic activity">
    <reaction evidence="17 18">
        <text>a ubiquinone + NADH + 5 H(+)(in) = a ubiquinol + NAD(+) + 4 H(+)(out)</text>
        <dbReference type="Rhea" id="RHEA:29091"/>
        <dbReference type="Rhea" id="RHEA-COMP:9565"/>
        <dbReference type="Rhea" id="RHEA-COMP:9566"/>
        <dbReference type="ChEBI" id="CHEBI:15378"/>
        <dbReference type="ChEBI" id="CHEBI:16389"/>
        <dbReference type="ChEBI" id="CHEBI:17976"/>
        <dbReference type="ChEBI" id="CHEBI:57540"/>
        <dbReference type="ChEBI" id="CHEBI:57945"/>
        <dbReference type="EC" id="7.1.1.2"/>
    </reaction>
</comment>
<sequence length="335" mass="39950">MKMNKILFLNTLILSTLISISAYNWFTMWIGLEINLLSFIPLMNDSKNILSSEASIKYFIVQAISSMMILFAFLMTLLMNDFLMEMKFPFILIMSSSLLMKLGAAPFHFWFPEMIEGLSWFNALILLTWQKIAPMILLMYNFNFSYFFILVILSSLLISGLNNWNQTKLKKIMAFSSMNHLGWMLSILFFNQSLWLFYFFIYTFLTLNLVWMFNWSKIMNLSQIFSFLNFNKYLKYFFFLNFFSLGGIPPFLGFFPKWLILNILIQNNFLMLAFMMIFLTLLTLFVYIRIMFQAFTLNFIDSKILSLNISMFQIFFINFMNIFGLMIFTMIFNFF</sequence>
<feature type="transmembrane region" description="Helical" evidence="18">
    <location>
        <begin position="56"/>
        <end position="78"/>
    </location>
</feature>
<comment type="function">
    <text evidence="18">Core subunit of the mitochondrial membrane respiratory chain NADH dehydrogenase (Complex I) which catalyzes electron transfer from NADH through the respiratory chain, using ubiquinone as an electron acceptor. Essential for the catalytic activity and assembly of complex I.</text>
</comment>
<comment type="subcellular location">
    <subcellularLocation>
        <location evidence="2 18">Mitochondrion inner membrane</location>
        <topology evidence="2 18">Multi-pass membrane protein</topology>
    </subcellularLocation>
</comment>
<evidence type="ECO:0000256" key="12">
    <source>
        <dbReference type="ARBA" id="ARBA00022989"/>
    </source>
</evidence>
<keyword evidence="13 18" id="KW-0520">NAD</keyword>
<evidence type="ECO:0000256" key="10">
    <source>
        <dbReference type="ARBA" id="ARBA00022967"/>
    </source>
</evidence>
<dbReference type="GO" id="GO:0008137">
    <property type="term" value="F:NADH dehydrogenase (ubiquinone) activity"/>
    <property type="evidence" value="ECO:0007669"/>
    <property type="project" value="UniProtKB-EC"/>
</dbReference>
<evidence type="ECO:0000256" key="9">
    <source>
        <dbReference type="ARBA" id="ARBA00022792"/>
    </source>
</evidence>
<keyword evidence="15 18" id="KW-0496">Mitochondrion</keyword>
<evidence type="ECO:0000313" key="20">
    <source>
        <dbReference type="EMBL" id="AYR05099.1"/>
    </source>
</evidence>
<feature type="transmembrane region" description="Helical" evidence="18">
    <location>
        <begin position="132"/>
        <end position="160"/>
    </location>
</feature>
<evidence type="ECO:0000256" key="4">
    <source>
        <dbReference type="ARBA" id="ARBA00012944"/>
    </source>
</evidence>
<feature type="transmembrane region" description="Helical" evidence="18">
    <location>
        <begin position="236"/>
        <end position="256"/>
    </location>
</feature>
<evidence type="ECO:0000256" key="14">
    <source>
        <dbReference type="ARBA" id="ARBA00023075"/>
    </source>
</evidence>
<protein>
    <recommendedName>
        <fullName evidence="5 18">NADH-ubiquinone oxidoreductase chain 2</fullName>
        <ecNumber evidence="4 18">7.1.1.2</ecNumber>
    </recommendedName>
</protein>
<evidence type="ECO:0000256" key="2">
    <source>
        <dbReference type="ARBA" id="ARBA00004448"/>
    </source>
</evidence>
<proteinExistence type="inferred from homology"/>